<dbReference type="RefSeq" id="WP_066335777.1">
    <property type="nucleotide sequence ID" value="NZ_CP017688.1"/>
</dbReference>
<dbReference type="EMBL" id="LVEP01000038">
    <property type="protein sequence ID" value="OCB74295.1"/>
    <property type="molecule type" value="Genomic_DNA"/>
</dbReference>
<dbReference type="STRING" id="1763534.GCA_001831475_00330"/>
<evidence type="ECO:0000256" key="4">
    <source>
        <dbReference type="ARBA" id="ARBA00023136"/>
    </source>
</evidence>
<dbReference type="GO" id="GO:0048038">
    <property type="term" value="F:quinone binding"/>
    <property type="evidence" value="ECO:0007669"/>
    <property type="project" value="UniProtKB-KW"/>
</dbReference>
<comment type="caution">
    <text evidence="8">The sequence shown here is derived from an EMBL/GenBank/DDBJ whole genome shotgun (WGS) entry which is preliminary data.</text>
</comment>
<evidence type="ECO:0000256" key="1">
    <source>
        <dbReference type="ARBA" id="ARBA00004127"/>
    </source>
</evidence>
<dbReference type="InterPro" id="IPR001750">
    <property type="entry name" value="ND/Mrp_TM"/>
</dbReference>
<keyword evidence="5" id="KW-0813">Transport</keyword>
<reference evidence="8 9" key="1">
    <citation type="submission" date="2016-03" db="EMBL/GenBank/DDBJ databases">
        <authorList>
            <person name="Ploux O."/>
        </authorList>
    </citation>
    <scope>NUCLEOTIDE SEQUENCE [LARGE SCALE GENOMIC DNA]</scope>
    <source>
        <strain evidence="8 9">LPB0076</strain>
    </source>
</reference>
<keyword evidence="5" id="KW-1003">Cell membrane</keyword>
<comment type="similarity">
    <text evidence="5">Belongs to the complex I subunit 2 family.</text>
</comment>
<name>A0A1B9DX91_9FLAO</name>
<keyword evidence="9" id="KW-1185">Reference proteome</keyword>
<dbReference type="GO" id="GO:0005886">
    <property type="term" value="C:plasma membrane"/>
    <property type="evidence" value="ECO:0007669"/>
    <property type="project" value="UniProtKB-SubCell"/>
</dbReference>
<dbReference type="GO" id="GO:0050136">
    <property type="term" value="F:NADH dehydrogenase (quinone) (non-electrogenic) activity"/>
    <property type="evidence" value="ECO:0007669"/>
    <property type="project" value="UniProtKB-UniRule"/>
</dbReference>
<keyword evidence="4 5" id="KW-0472">Membrane</keyword>
<organism evidence="8 9">
    <name type="scientific">Flavobacterium crassostreae</name>
    <dbReference type="NCBI Taxonomy" id="1763534"/>
    <lineage>
        <taxon>Bacteria</taxon>
        <taxon>Pseudomonadati</taxon>
        <taxon>Bacteroidota</taxon>
        <taxon>Flavobacteriia</taxon>
        <taxon>Flavobacteriales</taxon>
        <taxon>Flavobacteriaceae</taxon>
        <taxon>Flavobacterium</taxon>
    </lineage>
</organism>
<comment type="catalytic activity">
    <reaction evidence="5">
        <text>a quinone + NADH + 5 H(+)(in) = a quinol + NAD(+) + 4 H(+)(out)</text>
        <dbReference type="Rhea" id="RHEA:57888"/>
        <dbReference type="ChEBI" id="CHEBI:15378"/>
        <dbReference type="ChEBI" id="CHEBI:24646"/>
        <dbReference type="ChEBI" id="CHEBI:57540"/>
        <dbReference type="ChEBI" id="CHEBI:57945"/>
        <dbReference type="ChEBI" id="CHEBI:132124"/>
    </reaction>
</comment>
<keyword evidence="5" id="KW-0520">NAD</keyword>
<feature type="domain" description="NADH:quinone oxidoreductase/Mrp antiporter transmembrane" evidence="7">
    <location>
        <begin position="113"/>
        <end position="402"/>
    </location>
</feature>
<dbReference type="GO" id="GO:0042773">
    <property type="term" value="P:ATP synthesis coupled electron transport"/>
    <property type="evidence" value="ECO:0007669"/>
    <property type="project" value="InterPro"/>
</dbReference>
<gene>
    <name evidence="5" type="primary">nuoN</name>
    <name evidence="8" type="ORF">LPBF_09845</name>
</gene>
<evidence type="ECO:0000256" key="6">
    <source>
        <dbReference type="RuleBase" id="RU000320"/>
    </source>
</evidence>
<accession>A0A1B9DX91</accession>
<keyword evidence="3 5" id="KW-1133">Transmembrane helix</keyword>
<dbReference type="HAMAP" id="MF_00445">
    <property type="entry name" value="NDH1_NuoN_1"/>
    <property type="match status" value="1"/>
</dbReference>
<protein>
    <recommendedName>
        <fullName evidence="5">NADH-quinone oxidoreductase subunit N</fullName>
        <ecNumber evidence="5">7.1.1.-</ecNumber>
    </recommendedName>
    <alternativeName>
        <fullName evidence="5">NADH dehydrogenase I subunit N</fullName>
    </alternativeName>
    <alternativeName>
        <fullName evidence="5">NDH-1 subunit N</fullName>
    </alternativeName>
</protein>
<comment type="subunit">
    <text evidence="5">NDH-1 is composed of 14 different subunits. Subunits NuoA, H, J, K, L, M, N constitute the membrane sector of the complex.</text>
</comment>
<proteinExistence type="inferred from homology"/>
<keyword evidence="5" id="KW-0874">Quinone</keyword>
<keyword evidence="5" id="KW-1278">Translocase</keyword>
<dbReference type="NCBIfam" id="TIGR01770">
    <property type="entry name" value="NDH_I_N"/>
    <property type="match status" value="1"/>
</dbReference>
<evidence type="ECO:0000256" key="3">
    <source>
        <dbReference type="ARBA" id="ARBA00022989"/>
    </source>
</evidence>
<dbReference type="OrthoDB" id="9811718at2"/>
<dbReference type="AlphaFoldDB" id="A0A1B9DX91"/>
<dbReference type="EC" id="7.1.1.-" evidence="5"/>
<comment type="subcellular location">
    <subcellularLocation>
        <location evidence="5">Cell membrane</location>
        <topology evidence="5">Multi-pass membrane protein</topology>
    </subcellularLocation>
    <subcellularLocation>
        <location evidence="1">Endomembrane system</location>
        <topology evidence="1">Multi-pass membrane protein</topology>
    </subcellularLocation>
    <subcellularLocation>
        <location evidence="6">Membrane</location>
        <topology evidence="6">Multi-pass membrane protein</topology>
    </subcellularLocation>
</comment>
<evidence type="ECO:0000313" key="9">
    <source>
        <dbReference type="Proteomes" id="UP000093510"/>
    </source>
</evidence>
<dbReference type="GO" id="GO:0012505">
    <property type="term" value="C:endomembrane system"/>
    <property type="evidence" value="ECO:0007669"/>
    <property type="project" value="UniProtKB-SubCell"/>
</dbReference>
<dbReference type="InterPro" id="IPR010096">
    <property type="entry name" value="NADH-Q_OxRdtase_suN/2"/>
</dbReference>
<sequence>MNTLIAIIGLGVLCLLFEIFEARKALIPATVIGLLGVLGLTISEFNTPQAYYNNMIVVSKFSAAFSALFIVLTIFLVTLGHKFYQNNQSKLSDFIAIKIFLLAGAVAMVSFGNLAMFFLGIEVLSIALYILASSNRLSIKSNEAGLKYFLMGSFASGIILFGICLIYGAMGSFDVIEISELSRSAELPIWFPIGIVLVFIGMLFKIAAVPFHFWAPDVYEGSPALTTALMSTLAKVVAIASLYKLVTAMNADISESFQLVIVIISMASMTVGNIMALRQVNVKRMLAFSGISHAGFMLMTLLSTTNAAATLLYYTSAYALAGIAAFSVILYVCKNHENEDITNFHGLGKTNALLAAILTASLLSMAGIPIFSGFFAKLFLFNQTIQAGYLALVIVAILNSIISVGYYFKLILAMYTKEPNEARTATPVVIYAVAIVAIVLNIALGLFPSLVMDLLP</sequence>
<evidence type="ECO:0000256" key="2">
    <source>
        <dbReference type="ARBA" id="ARBA00022692"/>
    </source>
</evidence>
<comment type="function">
    <text evidence="5">NDH-1 shuttles electrons from NADH, via FMN and iron-sulfur (Fe-S) centers, to quinones in the respiratory chain. The immediate electron acceptor for the enzyme in this species is believed to be a menaquinone. Couples the redox reaction to proton translocation (for every two electrons transferred, four hydrogen ions are translocated across the cytoplasmic membrane), and thus conserves the redox energy in a proton gradient.</text>
</comment>
<keyword evidence="2 5" id="KW-0812">Transmembrane</keyword>
<evidence type="ECO:0000313" key="8">
    <source>
        <dbReference type="EMBL" id="OCB74295.1"/>
    </source>
</evidence>
<dbReference type="GO" id="GO:0008137">
    <property type="term" value="F:NADH dehydrogenase (ubiquinone) activity"/>
    <property type="evidence" value="ECO:0007669"/>
    <property type="project" value="InterPro"/>
</dbReference>
<dbReference type="PANTHER" id="PTHR22773">
    <property type="entry name" value="NADH DEHYDROGENASE"/>
    <property type="match status" value="1"/>
</dbReference>
<evidence type="ECO:0000256" key="5">
    <source>
        <dbReference type="HAMAP-Rule" id="MF_00445"/>
    </source>
</evidence>
<dbReference type="Pfam" id="PF00361">
    <property type="entry name" value="Proton_antipo_M"/>
    <property type="match status" value="1"/>
</dbReference>
<evidence type="ECO:0000259" key="7">
    <source>
        <dbReference type="Pfam" id="PF00361"/>
    </source>
</evidence>
<dbReference type="Proteomes" id="UP000093510">
    <property type="component" value="Unassembled WGS sequence"/>
</dbReference>